<evidence type="ECO:0000313" key="10">
    <source>
        <dbReference type="Proteomes" id="UP000085678"/>
    </source>
</evidence>
<evidence type="ECO:0000256" key="7">
    <source>
        <dbReference type="ARBA" id="ARBA00023034"/>
    </source>
</evidence>
<evidence type="ECO:0000256" key="3">
    <source>
        <dbReference type="ARBA" id="ARBA00022679"/>
    </source>
</evidence>
<dbReference type="GO" id="GO:0000139">
    <property type="term" value="C:Golgi membrane"/>
    <property type="evidence" value="ECO:0007669"/>
    <property type="project" value="UniProtKB-SubCell"/>
</dbReference>
<dbReference type="InterPro" id="IPR009729">
    <property type="entry name" value="Gal-3-0_sulfotransfrase"/>
</dbReference>
<evidence type="ECO:0000256" key="2">
    <source>
        <dbReference type="ARBA" id="ARBA00008124"/>
    </source>
</evidence>
<keyword evidence="5" id="KW-0735">Signal-anchor</keyword>
<accession>A0A1S3HXG2</accession>
<keyword evidence="4" id="KW-0812">Transmembrane</keyword>
<dbReference type="GO" id="GO:0009247">
    <property type="term" value="P:glycolipid biosynthetic process"/>
    <property type="evidence" value="ECO:0007669"/>
    <property type="project" value="InterPro"/>
</dbReference>
<dbReference type="PANTHER" id="PTHR14647:SF87">
    <property type="entry name" value="PUTATIVE-RELATED"/>
    <property type="match status" value="1"/>
</dbReference>
<evidence type="ECO:0000256" key="1">
    <source>
        <dbReference type="ARBA" id="ARBA00004323"/>
    </source>
</evidence>
<keyword evidence="10" id="KW-1185">Reference proteome</keyword>
<keyword evidence="6" id="KW-1133">Transmembrane helix</keyword>
<comment type="subcellular location">
    <subcellularLocation>
        <location evidence="1">Golgi apparatus membrane</location>
        <topology evidence="1">Single-pass type II membrane protein</topology>
    </subcellularLocation>
</comment>
<evidence type="ECO:0000256" key="4">
    <source>
        <dbReference type="ARBA" id="ARBA00022692"/>
    </source>
</evidence>
<proteinExistence type="inferred from homology"/>
<dbReference type="InterPro" id="IPR027417">
    <property type="entry name" value="P-loop_NTPase"/>
</dbReference>
<evidence type="ECO:0000256" key="5">
    <source>
        <dbReference type="ARBA" id="ARBA00022968"/>
    </source>
</evidence>
<dbReference type="Pfam" id="PF06990">
    <property type="entry name" value="Gal-3-0_sulfotr"/>
    <property type="match status" value="1"/>
</dbReference>
<keyword evidence="8" id="KW-0472">Membrane</keyword>
<dbReference type="GeneID" id="106159088"/>
<dbReference type="AlphaFoldDB" id="A0A1S3HXG2"/>
<keyword evidence="3" id="KW-0808">Transferase</keyword>
<reference evidence="11" key="1">
    <citation type="submission" date="2025-08" db="UniProtKB">
        <authorList>
            <consortium name="RefSeq"/>
        </authorList>
    </citation>
    <scope>IDENTIFICATION</scope>
    <source>
        <tissue evidence="11">Gonads</tissue>
    </source>
</reference>
<comment type="similarity">
    <text evidence="2">Belongs to the galactose-3-O-sulfotransferase family.</text>
</comment>
<dbReference type="STRING" id="7574.A0A1S3HXG2"/>
<evidence type="ECO:0000313" key="11">
    <source>
        <dbReference type="RefSeq" id="XP_013390722.1"/>
    </source>
</evidence>
<protein>
    <submittedName>
        <fullName evidence="11">Galactosylceramide sulfotransferase-like</fullName>
    </submittedName>
</protein>
<dbReference type="Gene3D" id="3.40.50.300">
    <property type="entry name" value="P-loop containing nucleotide triphosphate hydrolases"/>
    <property type="match status" value="1"/>
</dbReference>
<evidence type="ECO:0000256" key="8">
    <source>
        <dbReference type="ARBA" id="ARBA00023136"/>
    </source>
</evidence>
<gene>
    <name evidence="11" type="primary">LOC106159088</name>
</gene>
<dbReference type="KEGG" id="lak:106159088"/>
<keyword evidence="9" id="KW-0325">Glycoprotein</keyword>
<evidence type="ECO:0000256" key="6">
    <source>
        <dbReference type="ARBA" id="ARBA00022989"/>
    </source>
</evidence>
<dbReference type="GO" id="GO:0001733">
    <property type="term" value="F:galactosylceramide sulfotransferase activity"/>
    <property type="evidence" value="ECO:0007669"/>
    <property type="project" value="InterPro"/>
</dbReference>
<dbReference type="PANTHER" id="PTHR14647">
    <property type="entry name" value="GALACTOSE-3-O-SULFOTRANSFERASE"/>
    <property type="match status" value="1"/>
</dbReference>
<dbReference type="InParanoid" id="A0A1S3HXG2"/>
<name>A0A1S3HXG2_LINAN</name>
<sequence>MILVTENSDIGKAVTNLVFLKTQKVAGSTVQNILMRFGYARDLVFMLGAKKNLYKVGQFPDLFSPSFILRSASGLFNILCHHTRFSQDIKKVMPSNSIYFTILRDPISTFESLFSFLDISEILGFKDSDGIERFFEMPEIYNNILNVSVSLKNTFLADFGLDITLSDNFSAIYEKILEIEENFDFVMITEYFDESLVLLKHLLNWSFADIVSVRSNARPKRQHVRLTLDNIAKINKWNAGDRILYDHFNRTFWRKAEQFGLVRLSEEVEQLRKLNTYWDRVCFDKNKVLELKRRIPGHPTTDREVTLPKLSKAGSKIEKCVQMSLFSQDFTDIIYASMREKGQLLDERSPKKHFLRTITERPRE</sequence>
<dbReference type="Proteomes" id="UP000085678">
    <property type="component" value="Unplaced"/>
</dbReference>
<keyword evidence="7" id="KW-0333">Golgi apparatus</keyword>
<organism evidence="10 11">
    <name type="scientific">Lingula anatina</name>
    <name type="common">Brachiopod</name>
    <name type="synonym">Lingula unguis</name>
    <dbReference type="NCBI Taxonomy" id="7574"/>
    <lineage>
        <taxon>Eukaryota</taxon>
        <taxon>Metazoa</taxon>
        <taxon>Spiralia</taxon>
        <taxon>Lophotrochozoa</taxon>
        <taxon>Brachiopoda</taxon>
        <taxon>Linguliformea</taxon>
        <taxon>Lingulata</taxon>
        <taxon>Lingulida</taxon>
        <taxon>Linguloidea</taxon>
        <taxon>Lingulidae</taxon>
        <taxon>Lingula</taxon>
    </lineage>
</organism>
<dbReference type="RefSeq" id="XP_013390722.1">
    <property type="nucleotide sequence ID" value="XM_013535268.1"/>
</dbReference>
<evidence type="ECO:0000256" key="9">
    <source>
        <dbReference type="ARBA" id="ARBA00023180"/>
    </source>
</evidence>
<dbReference type="OrthoDB" id="514299at2759"/>